<sequence>MALPTRKLSPPASSQRTATLRSSSQTVQPQPTTTQSDVHDYNTARTCLLANGLIHGDQIVEFAHFASILNQTAVTLPRTCKATASILHALAITARLLSEDRIVRMTMEAINEMDIADATPTIDYAELAQALARETDIATPRTTQESEDRIVEKVMEGLAERLAEARFDEGEVIERVAARVEERWAARAETGEARTVERIEQALAQATQQSSAGGGSAEGIAQAVLTAMAAPLAQSSADRDTADIAATTSYAAMLQSRGQSRIHPAHAEAVCHGDETALRFVVKRGANSTPDGLSEQALVTKANLAILDVMQKGMLGPTGAEVVAAQILRSGDVSFRLNTPAAAKWIRQAAVLSKFLAGYGGDYTGSPTLTHCIVEFVPLAFDPTSIAAVEQVEKLNQLEPKSIRHLKWLKKPEDRKEGQRSGFIQVGFMSRQAANTAILHGLYVVGKHCKVRRMRPEPRRCLCCQKLGTGHDAMQCPNKTPTCGRCAGMHRTHECKVADSERFQCSNCKIAGSNDTPHEGHGAAARDCPIYSRERARLIERTPGAKYRFFPTEEPWTWQIEGQEVEFDGQDSRHWERRRWEADAMQAGVGQGRLAGGMRGEGGGRGQATGGIGAGVGRGSTASWGRGSGRGRYTIPWQQPTAKMRDNGWTSRSQGPPSRPQSSLDMFFTPTSGPLTPAPPTNNDTLATPTPGARLAKPTTVIKAKGKRAESWADREEGEDEYEGDEDEDDGRAPTPYTPAGQSSQPGGQ</sequence>
<protein>
    <submittedName>
        <fullName evidence="2">Uncharacterized protein</fullName>
    </submittedName>
</protein>
<accession>A0A8H5EZE7</accession>
<feature type="region of interest" description="Disordered" evidence="1">
    <location>
        <begin position="1"/>
        <end position="38"/>
    </location>
</feature>
<feature type="compositionally biased region" description="Gly residues" evidence="1">
    <location>
        <begin position="592"/>
        <end position="618"/>
    </location>
</feature>
<feature type="compositionally biased region" description="Low complexity" evidence="1">
    <location>
        <begin position="22"/>
        <end position="36"/>
    </location>
</feature>
<proteinExistence type="predicted"/>
<organism evidence="2 3">
    <name type="scientific">Psilocybe cf. subviscida</name>
    <dbReference type="NCBI Taxonomy" id="2480587"/>
    <lineage>
        <taxon>Eukaryota</taxon>
        <taxon>Fungi</taxon>
        <taxon>Dikarya</taxon>
        <taxon>Basidiomycota</taxon>
        <taxon>Agaricomycotina</taxon>
        <taxon>Agaricomycetes</taxon>
        <taxon>Agaricomycetidae</taxon>
        <taxon>Agaricales</taxon>
        <taxon>Agaricineae</taxon>
        <taxon>Strophariaceae</taxon>
        <taxon>Psilocybe</taxon>
    </lineage>
</organism>
<evidence type="ECO:0000313" key="3">
    <source>
        <dbReference type="Proteomes" id="UP000567179"/>
    </source>
</evidence>
<feature type="compositionally biased region" description="Acidic residues" evidence="1">
    <location>
        <begin position="716"/>
        <end position="730"/>
    </location>
</feature>
<reference evidence="2 3" key="1">
    <citation type="journal article" date="2020" name="ISME J.">
        <title>Uncovering the hidden diversity of litter-decomposition mechanisms in mushroom-forming fungi.</title>
        <authorList>
            <person name="Floudas D."/>
            <person name="Bentzer J."/>
            <person name="Ahren D."/>
            <person name="Johansson T."/>
            <person name="Persson P."/>
            <person name="Tunlid A."/>
        </authorList>
    </citation>
    <scope>NUCLEOTIDE SEQUENCE [LARGE SCALE GENOMIC DNA]</scope>
    <source>
        <strain evidence="2 3">CBS 101986</strain>
    </source>
</reference>
<evidence type="ECO:0000256" key="1">
    <source>
        <dbReference type="SAM" id="MobiDB-lite"/>
    </source>
</evidence>
<keyword evidence="3" id="KW-1185">Reference proteome</keyword>
<dbReference type="EMBL" id="JAACJJ010000031">
    <property type="protein sequence ID" value="KAF5317966.1"/>
    <property type="molecule type" value="Genomic_DNA"/>
</dbReference>
<dbReference type="Proteomes" id="UP000567179">
    <property type="component" value="Unassembled WGS sequence"/>
</dbReference>
<evidence type="ECO:0000313" key="2">
    <source>
        <dbReference type="EMBL" id="KAF5317966.1"/>
    </source>
</evidence>
<feature type="compositionally biased region" description="Polar residues" evidence="1">
    <location>
        <begin position="740"/>
        <end position="749"/>
    </location>
</feature>
<dbReference type="OrthoDB" id="2800503at2759"/>
<feature type="region of interest" description="Disordered" evidence="1">
    <location>
        <begin position="592"/>
        <end position="749"/>
    </location>
</feature>
<dbReference type="AlphaFoldDB" id="A0A8H5EZE7"/>
<name>A0A8H5EZE7_9AGAR</name>
<comment type="caution">
    <text evidence="2">The sequence shown here is derived from an EMBL/GenBank/DDBJ whole genome shotgun (WGS) entry which is preliminary data.</text>
</comment>
<feature type="compositionally biased region" description="Low complexity" evidence="1">
    <location>
        <begin position="651"/>
        <end position="663"/>
    </location>
</feature>
<feature type="compositionally biased region" description="Polar residues" evidence="1">
    <location>
        <begin position="11"/>
        <end position="21"/>
    </location>
</feature>
<gene>
    <name evidence="2" type="ORF">D9619_012017</name>
</gene>